<proteinExistence type="predicted"/>
<sequence>MRVLPKIPPPNLLPIITPPEKTFFSDGFETEETIFEGFVNSINLSNLKDSLFNSLNLVFSLLIVCLSTAPPFRLLT</sequence>
<protein>
    <submittedName>
        <fullName evidence="1">Uncharacterized protein</fullName>
    </submittedName>
</protein>
<reference evidence="1" key="1">
    <citation type="submission" date="2014-05" db="EMBL/GenBank/DDBJ databases">
        <authorList>
            <person name="Chronopoulou M."/>
        </authorList>
    </citation>
    <scope>NUCLEOTIDE SEQUENCE</scope>
    <source>
        <tissue evidence="1">Whole organism</tissue>
    </source>
</reference>
<organism evidence="1">
    <name type="scientific">Lepeophtheirus salmonis</name>
    <name type="common">Salmon louse</name>
    <name type="synonym">Caligus salmonis</name>
    <dbReference type="NCBI Taxonomy" id="72036"/>
    <lineage>
        <taxon>Eukaryota</taxon>
        <taxon>Metazoa</taxon>
        <taxon>Ecdysozoa</taxon>
        <taxon>Arthropoda</taxon>
        <taxon>Crustacea</taxon>
        <taxon>Multicrustacea</taxon>
        <taxon>Hexanauplia</taxon>
        <taxon>Copepoda</taxon>
        <taxon>Siphonostomatoida</taxon>
        <taxon>Caligidae</taxon>
        <taxon>Lepeophtheirus</taxon>
    </lineage>
</organism>
<name>A0A0K2TSX3_LEPSM</name>
<evidence type="ECO:0000313" key="1">
    <source>
        <dbReference type="EMBL" id="CDW28772.1"/>
    </source>
</evidence>
<dbReference type="EMBL" id="HACA01011411">
    <property type="protein sequence ID" value="CDW28772.1"/>
    <property type="molecule type" value="Transcribed_RNA"/>
</dbReference>
<accession>A0A0K2TSX3</accession>
<dbReference type="AlphaFoldDB" id="A0A0K2TSX3"/>